<name>A0A0H4VPG6_9BACT</name>
<feature type="transmembrane region" description="Helical" evidence="1">
    <location>
        <begin position="12"/>
        <end position="31"/>
    </location>
</feature>
<proteinExistence type="predicted"/>
<dbReference type="Proteomes" id="UP000036458">
    <property type="component" value="Chromosome"/>
</dbReference>
<reference evidence="2 3" key="1">
    <citation type="submission" date="2015-01" db="EMBL/GenBank/DDBJ databases">
        <title>Rufibacter sp./DG31D/ whole genome sequencing.</title>
        <authorList>
            <person name="Kim M.K."/>
            <person name="Srinivasan S."/>
            <person name="Lee J.-J."/>
        </authorList>
    </citation>
    <scope>NUCLEOTIDE SEQUENCE [LARGE SCALE GENOMIC DNA]</scope>
    <source>
        <strain evidence="2 3">DG31D</strain>
    </source>
</reference>
<dbReference type="AlphaFoldDB" id="A0A0H4VPG6"/>
<gene>
    <name evidence="2" type="ORF">TH63_18565</name>
</gene>
<keyword evidence="1" id="KW-1133">Transmembrane helix</keyword>
<keyword evidence="3" id="KW-1185">Reference proteome</keyword>
<evidence type="ECO:0008006" key="4">
    <source>
        <dbReference type="Google" id="ProtNLM"/>
    </source>
</evidence>
<dbReference type="RefSeq" id="WP_048922271.1">
    <property type="nucleotide sequence ID" value="NZ_CP010777.1"/>
</dbReference>
<organism evidence="2 3">
    <name type="scientific">Rufibacter radiotolerans</name>
    <dbReference type="NCBI Taxonomy" id="1379910"/>
    <lineage>
        <taxon>Bacteria</taxon>
        <taxon>Pseudomonadati</taxon>
        <taxon>Bacteroidota</taxon>
        <taxon>Cytophagia</taxon>
        <taxon>Cytophagales</taxon>
        <taxon>Hymenobacteraceae</taxon>
        <taxon>Rufibacter</taxon>
    </lineage>
</organism>
<sequence>MNQTLNGKKHLALFYLGFIVFLIGYSSVFFGLGILEFLQIIGTAISILAIKRWLRAPEFKAKFRKENNEDGLTYFWNKIVMRLWSAMFFSFMLFSTLSYFLRFILS</sequence>
<evidence type="ECO:0000256" key="1">
    <source>
        <dbReference type="SAM" id="Phobius"/>
    </source>
</evidence>
<feature type="transmembrane region" description="Helical" evidence="1">
    <location>
        <begin position="83"/>
        <end position="105"/>
    </location>
</feature>
<dbReference type="PATRIC" id="fig|1379910.4.peg.4047"/>
<dbReference type="EMBL" id="CP010777">
    <property type="protein sequence ID" value="AKQ47188.1"/>
    <property type="molecule type" value="Genomic_DNA"/>
</dbReference>
<dbReference type="STRING" id="1379910.TH63_18565"/>
<keyword evidence="1" id="KW-0472">Membrane</keyword>
<evidence type="ECO:0000313" key="3">
    <source>
        <dbReference type="Proteomes" id="UP000036458"/>
    </source>
</evidence>
<accession>A0A0H4VPG6</accession>
<dbReference type="OrthoDB" id="9966163at2"/>
<dbReference type="KEGG" id="ruf:TH63_18565"/>
<evidence type="ECO:0000313" key="2">
    <source>
        <dbReference type="EMBL" id="AKQ47188.1"/>
    </source>
</evidence>
<protein>
    <recommendedName>
        <fullName evidence="4">DUF3899 domain-containing protein</fullName>
    </recommendedName>
</protein>
<keyword evidence="1" id="KW-0812">Transmembrane</keyword>